<proteinExistence type="predicted"/>
<keyword evidence="3" id="KW-1185">Reference proteome</keyword>
<reference evidence="2 3" key="1">
    <citation type="submission" date="2019-06" db="EMBL/GenBank/DDBJ databases">
        <title>Taxogenomics and systematics of the genus Pantoea.</title>
        <authorList>
            <person name="Tambong J.T."/>
        </authorList>
    </citation>
    <scope>NUCLEOTIDE SEQUENCE [LARGE SCALE GENOMIC DNA]</scope>
    <source>
        <strain evidence="2 3">LMG 24197</strain>
    </source>
</reference>
<keyword evidence="1" id="KW-0812">Transmembrane</keyword>
<feature type="transmembrane region" description="Helical" evidence="1">
    <location>
        <begin position="106"/>
        <end position="128"/>
    </location>
</feature>
<dbReference type="PROSITE" id="PS51257">
    <property type="entry name" value="PROKAR_LIPOPROTEIN"/>
    <property type="match status" value="1"/>
</dbReference>
<feature type="transmembrane region" description="Helical" evidence="1">
    <location>
        <begin position="12"/>
        <end position="31"/>
    </location>
</feature>
<gene>
    <name evidence="2" type="ORF">FJW02_17435</name>
</gene>
<accession>A0ABY2ZIU1</accession>
<keyword evidence="1" id="KW-0472">Membrane</keyword>
<evidence type="ECO:0000256" key="1">
    <source>
        <dbReference type="SAM" id="Phobius"/>
    </source>
</evidence>
<sequence>MITNKLLAGTSLFFGGLGCGLLILSLIIYLIKRQDYYNLVSSYREKYNFPGPCSFYYTTGFFGVFPVLRFFIKLSRRQKISYLAINDSGYDFFENNKQKISPWMKIYSFFWFAATSCYILFAIFGLLLP</sequence>
<organism evidence="2 3">
    <name type="scientific">Pantoea eucalypti</name>
    <dbReference type="NCBI Taxonomy" id="470933"/>
    <lineage>
        <taxon>Bacteria</taxon>
        <taxon>Pseudomonadati</taxon>
        <taxon>Pseudomonadota</taxon>
        <taxon>Gammaproteobacteria</taxon>
        <taxon>Enterobacterales</taxon>
        <taxon>Erwiniaceae</taxon>
        <taxon>Pantoea</taxon>
    </lineage>
</organism>
<evidence type="ECO:0000313" key="3">
    <source>
        <dbReference type="Proteomes" id="UP000315469"/>
    </source>
</evidence>
<name>A0ABY2ZIU1_9GAMM</name>
<evidence type="ECO:0000313" key="2">
    <source>
        <dbReference type="EMBL" id="TPV31616.1"/>
    </source>
</evidence>
<evidence type="ECO:0008006" key="4">
    <source>
        <dbReference type="Google" id="ProtNLM"/>
    </source>
</evidence>
<keyword evidence="1" id="KW-1133">Transmembrane helix</keyword>
<comment type="caution">
    <text evidence="2">The sequence shown here is derived from an EMBL/GenBank/DDBJ whole genome shotgun (WGS) entry which is preliminary data.</text>
</comment>
<protein>
    <recommendedName>
        <fullName evidence="4">DUF3899 domain-containing protein</fullName>
    </recommendedName>
</protein>
<feature type="transmembrane region" description="Helical" evidence="1">
    <location>
        <begin position="54"/>
        <end position="72"/>
    </location>
</feature>
<dbReference type="Proteomes" id="UP000315469">
    <property type="component" value="Unassembled WGS sequence"/>
</dbReference>
<dbReference type="EMBL" id="VHJB01000080">
    <property type="protein sequence ID" value="TPV31616.1"/>
    <property type="molecule type" value="Genomic_DNA"/>
</dbReference>